<dbReference type="Pfam" id="PF03602">
    <property type="entry name" value="Cons_hypoth95"/>
    <property type="match status" value="1"/>
</dbReference>
<dbReference type="GO" id="GO:0052913">
    <property type="term" value="F:16S rRNA (guanine(966)-N(2))-methyltransferase activity"/>
    <property type="evidence" value="ECO:0007669"/>
    <property type="project" value="UniProtKB-EC"/>
</dbReference>
<name>A0A6H9WEF4_9MICO</name>
<dbReference type="CDD" id="cd02440">
    <property type="entry name" value="AdoMet_MTases"/>
    <property type="match status" value="1"/>
</dbReference>
<dbReference type="OrthoDB" id="9803017at2"/>
<dbReference type="InterPro" id="IPR029063">
    <property type="entry name" value="SAM-dependent_MTases_sf"/>
</dbReference>
<dbReference type="Gene3D" id="3.40.50.150">
    <property type="entry name" value="Vaccinia Virus protein VP39"/>
    <property type="match status" value="1"/>
</dbReference>
<dbReference type="InterPro" id="IPR004398">
    <property type="entry name" value="RNA_MeTrfase_RsmD"/>
</dbReference>
<accession>A0A6H9WEF4</accession>
<dbReference type="EC" id="2.1.1.171" evidence="3"/>
<proteinExistence type="predicted"/>
<dbReference type="RefSeq" id="WP_158027884.1">
    <property type="nucleotide sequence ID" value="NZ_BMHG01000001.1"/>
</dbReference>
<evidence type="ECO:0000256" key="1">
    <source>
        <dbReference type="ARBA" id="ARBA00022603"/>
    </source>
</evidence>
<keyword evidence="4" id="KW-1185">Reference proteome</keyword>
<dbReference type="Proteomes" id="UP000431744">
    <property type="component" value="Unassembled WGS sequence"/>
</dbReference>
<comment type="caution">
    <text evidence="3">The sequence shown here is derived from an EMBL/GenBank/DDBJ whole genome shotgun (WGS) entry which is preliminary data.</text>
</comment>
<keyword evidence="1 3" id="KW-0489">Methyltransferase</keyword>
<organism evidence="3 4">
    <name type="scientific">Pseudoclavibacter endophyticus</name>
    <dbReference type="NCBI Taxonomy" id="1778590"/>
    <lineage>
        <taxon>Bacteria</taxon>
        <taxon>Bacillati</taxon>
        <taxon>Actinomycetota</taxon>
        <taxon>Actinomycetes</taxon>
        <taxon>Micrococcales</taxon>
        <taxon>Microbacteriaceae</taxon>
        <taxon>Pseudoclavibacter</taxon>
    </lineage>
</organism>
<dbReference type="PANTHER" id="PTHR43542">
    <property type="entry name" value="METHYLTRANSFERASE"/>
    <property type="match status" value="1"/>
</dbReference>
<evidence type="ECO:0000313" key="4">
    <source>
        <dbReference type="Proteomes" id="UP000431744"/>
    </source>
</evidence>
<dbReference type="PIRSF" id="PIRSF004553">
    <property type="entry name" value="CHP00095"/>
    <property type="match status" value="1"/>
</dbReference>
<dbReference type="GO" id="GO:0003676">
    <property type="term" value="F:nucleic acid binding"/>
    <property type="evidence" value="ECO:0007669"/>
    <property type="project" value="InterPro"/>
</dbReference>
<dbReference type="PROSITE" id="PS00092">
    <property type="entry name" value="N6_MTASE"/>
    <property type="match status" value="1"/>
</dbReference>
<sequence>MTRIIAGDAKGVSLTVPKSGTRPTSDRVREAMFSSLDASGVLDGATVLDLYAGTGALGLEALSRGAAEALFVERGAKAANLLKRNARQVQDAIAARSRRVRTQVVTGSALGFAERDGGRFDVVFADPPYEVADTELEALLAGLAPRLAAGGVIVLERGARSGEPATPAALKRTHARRYGDTALLTYELTV</sequence>
<dbReference type="NCBIfam" id="TIGR00095">
    <property type="entry name" value="16S rRNA (guanine(966)-N(2))-methyltransferase RsmD"/>
    <property type="match status" value="1"/>
</dbReference>
<reference evidence="3 4" key="1">
    <citation type="submission" date="2019-09" db="EMBL/GenBank/DDBJ databases">
        <title>Phylogeny of genus Pseudoclavibacter and closely related genus.</title>
        <authorList>
            <person name="Li Y."/>
        </authorList>
    </citation>
    <scope>NUCLEOTIDE SEQUENCE [LARGE SCALE GENOMIC DNA]</scope>
    <source>
        <strain evidence="3 4">EGI 60007</strain>
    </source>
</reference>
<gene>
    <name evidence="3" type="primary">rsmD</name>
    <name evidence="3" type="ORF">F8O04_03185</name>
</gene>
<keyword evidence="2 3" id="KW-0808">Transferase</keyword>
<protein>
    <submittedName>
        <fullName evidence="3">16S rRNA (Guanine(966)-N(2))-methyltransferase RsmD</fullName>
        <ecNumber evidence="3">2.1.1.171</ecNumber>
    </submittedName>
</protein>
<dbReference type="SUPFAM" id="SSF53335">
    <property type="entry name" value="S-adenosyl-L-methionine-dependent methyltransferases"/>
    <property type="match status" value="1"/>
</dbReference>
<dbReference type="InterPro" id="IPR002052">
    <property type="entry name" value="DNA_methylase_N6_adenine_CS"/>
</dbReference>
<evidence type="ECO:0000256" key="2">
    <source>
        <dbReference type="ARBA" id="ARBA00022679"/>
    </source>
</evidence>
<dbReference type="PANTHER" id="PTHR43542:SF1">
    <property type="entry name" value="METHYLTRANSFERASE"/>
    <property type="match status" value="1"/>
</dbReference>
<dbReference type="EMBL" id="WBJY01000001">
    <property type="protein sequence ID" value="KAB1649292.1"/>
    <property type="molecule type" value="Genomic_DNA"/>
</dbReference>
<dbReference type="AlphaFoldDB" id="A0A6H9WEF4"/>
<evidence type="ECO:0000313" key="3">
    <source>
        <dbReference type="EMBL" id="KAB1649292.1"/>
    </source>
</evidence>